<dbReference type="Proteomes" id="UP001232992">
    <property type="component" value="Unassembled WGS sequence"/>
</dbReference>
<keyword evidence="6" id="KW-1185">Reference proteome</keyword>
<dbReference type="InterPro" id="IPR029058">
    <property type="entry name" value="AB_hydrolase_fold"/>
</dbReference>
<gene>
    <name evidence="5" type="ORF">PMH09_16870</name>
</gene>
<evidence type="ECO:0000256" key="2">
    <source>
        <dbReference type="ARBA" id="ARBA00022963"/>
    </source>
</evidence>
<dbReference type="RefSeq" id="WP_283759520.1">
    <property type="nucleotide sequence ID" value="NZ_JAQOSQ010000021.1"/>
</dbReference>
<dbReference type="SUPFAM" id="SSF53474">
    <property type="entry name" value="alpha/beta-Hydrolases"/>
    <property type="match status" value="1"/>
</dbReference>
<evidence type="ECO:0000256" key="3">
    <source>
        <dbReference type="ARBA" id="ARBA00023098"/>
    </source>
</evidence>
<proteinExistence type="predicted"/>
<name>A0ABT7C078_9CYAN</name>
<keyword evidence="2" id="KW-0442">Lipid degradation</keyword>
<dbReference type="Pfam" id="PF07176">
    <property type="entry name" value="DUF1400"/>
    <property type="match status" value="1"/>
</dbReference>
<keyword evidence="3" id="KW-0443">Lipid metabolism</keyword>
<dbReference type="PANTHER" id="PTHR10272">
    <property type="entry name" value="PLATELET-ACTIVATING FACTOR ACETYLHYDROLASE"/>
    <property type="match status" value="1"/>
</dbReference>
<dbReference type="PANTHER" id="PTHR10272:SF13">
    <property type="entry name" value="POLY(ETHYLENE TEREPHTHALATE) HYDROLASE"/>
    <property type="match status" value="1"/>
</dbReference>
<evidence type="ECO:0000259" key="4">
    <source>
        <dbReference type="Pfam" id="PF07176"/>
    </source>
</evidence>
<dbReference type="GO" id="GO:0016787">
    <property type="term" value="F:hydrolase activity"/>
    <property type="evidence" value="ECO:0007669"/>
    <property type="project" value="UniProtKB-KW"/>
</dbReference>
<dbReference type="EMBL" id="JAQOSQ010000021">
    <property type="protein sequence ID" value="MDJ1184863.1"/>
    <property type="molecule type" value="Genomic_DNA"/>
</dbReference>
<dbReference type="Pfam" id="PF03403">
    <property type="entry name" value="PAF-AH_p_II"/>
    <property type="match status" value="1"/>
</dbReference>
<organism evidence="5 6">
    <name type="scientific">Roseofilum casamattae BLCC-M143</name>
    <dbReference type="NCBI Taxonomy" id="3022442"/>
    <lineage>
        <taxon>Bacteria</taxon>
        <taxon>Bacillati</taxon>
        <taxon>Cyanobacteriota</taxon>
        <taxon>Cyanophyceae</taxon>
        <taxon>Desertifilales</taxon>
        <taxon>Desertifilaceae</taxon>
        <taxon>Roseofilum</taxon>
        <taxon>Roseofilum casamattae</taxon>
    </lineage>
</organism>
<reference evidence="5 6" key="1">
    <citation type="submission" date="2023-01" db="EMBL/GenBank/DDBJ databases">
        <title>Novel diversity within Roseofilum (Cyanobacteria; Desertifilaceae) from marine benthic mats with descriptions of four novel species.</title>
        <authorList>
            <person name="Wang Y."/>
            <person name="Berthold D.E."/>
            <person name="Hu J."/>
            <person name="Lefler F.W."/>
            <person name="Laughinghouse H.D. IV."/>
        </authorList>
    </citation>
    <scope>NUCLEOTIDE SEQUENCE [LARGE SCALE GENOMIC DNA]</scope>
    <source>
        <strain evidence="5 6">BLCC-M143</strain>
    </source>
</reference>
<protein>
    <submittedName>
        <fullName evidence="5">Alpha/beta hydrolase</fullName>
    </submittedName>
</protein>
<keyword evidence="1 5" id="KW-0378">Hydrolase</keyword>
<sequence length="577" mass="63581">MAFRLNPPICSWQQRLAIAISLLGVTGSSWLLPTPPVQAAERVYVSFSLLERSIPVRDLTEFVEAGTISAKLGAYTRYLNEDRIERFRQALQQPIEIDALGVAQFLYSPQGEALLDRLGQVVKTGRRQDGFYAIRSSLILAAAEPEGLTLLGILRKFPTQGLRVDLDAALGIAFELQALLRQTNEANQVIVQQAERAVASSSSEIVQVPAGIQWNSVFPFAVPTGEIPVSELPSLENPGSFPWDKESFTLEDRDRNRRFPADLYVPKRDDGPAPVVVISHGLGSNRSSFVYLATHLASQGFAVVVPEHLESSDRQREAMLQGKANEVAEPREFINRPLDITFVLDELNRRNQPGGSLAGRLNLERVGAIGQSFGGYTVLALAGAPINFARLEADCQPNRRSWNVSLLLQCRALELSDRSVNLQDKRIQAAIAINPITSRVLGEESLEKIEVPVAIVAGSHDTVAPSFPEQILPFTWLTNAPEKYFLLQQGGSHFSTLQAGEDDLELPKLAIGEDPELAQRYTLSLSLAFFQTYVAQNPEYRPYLSPAYIDSISEESMPLSGIVELNIDRLPELAPGF</sequence>
<accession>A0ABT7C078</accession>
<comment type="caution">
    <text evidence="5">The sequence shown here is derived from an EMBL/GenBank/DDBJ whole genome shotgun (WGS) entry which is preliminary data.</text>
</comment>
<evidence type="ECO:0000313" key="6">
    <source>
        <dbReference type="Proteomes" id="UP001232992"/>
    </source>
</evidence>
<dbReference type="InterPro" id="IPR010802">
    <property type="entry name" value="DUF1400"/>
</dbReference>
<feature type="domain" description="DUF1400" evidence="4">
    <location>
        <begin position="39"/>
        <end position="165"/>
    </location>
</feature>
<evidence type="ECO:0000313" key="5">
    <source>
        <dbReference type="EMBL" id="MDJ1184863.1"/>
    </source>
</evidence>
<evidence type="ECO:0000256" key="1">
    <source>
        <dbReference type="ARBA" id="ARBA00022801"/>
    </source>
</evidence>
<dbReference type="Gene3D" id="3.40.50.1820">
    <property type="entry name" value="alpha/beta hydrolase"/>
    <property type="match status" value="1"/>
</dbReference>